<evidence type="ECO:0000256" key="5">
    <source>
        <dbReference type="ARBA" id="ARBA00023004"/>
    </source>
</evidence>
<evidence type="ECO:0000256" key="1">
    <source>
        <dbReference type="ARBA" id="ARBA00010617"/>
    </source>
</evidence>
<name>A0A1I5REF1_9RHOB</name>
<dbReference type="CDD" id="cd11067">
    <property type="entry name" value="CYP152"/>
    <property type="match status" value="1"/>
</dbReference>
<dbReference type="Gene3D" id="1.10.630.10">
    <property type="entry name" value="Cytochrome P450"/>
    <property type="match status" value="1"/>
</dbReference>
<reference evidence="6 7" key="1">
    <citation type="submission" date="2016-10" db="EMBL/GenBank/DDBJ databases">
        <authorList>
            <person name="de Groot N.N."/>
        </authorList>
    </citation>
    <scope>NUCLEOTIDE SEQUENCE [LARGE SCALE GENOMIC DNA]</scope>
    <source>
        <strain evidence="6 7">DSM 19547</strain>
    </source>
</reference>
<evidence type="ECO:0000256" key="3">
    <source>
        <dbReference type="ARBA" id="ARBA00022723"/>
    </source>
</evidence>
<dbReference type="GO" id="GO:0020037">
    <property type="term" value="F:heme binding"/>
    <property type="evidence" value="ECO:0007669"/>
    <property type="project" value="InterPro"/>
</dbReference>
<evidence type="ECO:0000256" key="2">
    <source>
        <dbReference type="ARBA" id="ARBA00022617"/>
    </source>
</evidence>
<dbReference type="GO" id="GO:0004497">
    <property type="term" value="F:monooxygenase activity"/>
    <property type="evidence" value="ECO:0007669"/>
    <property type="project" value="InterPro"/>
</dbReference>
<keyword evidence="3" id="KW-0479">Metal-binding</keyword>
<dbReference type="OrthoDB" id="9764248at2"/>
<dbReference type="GO" id="GO:0016705">
    <property type="term" value="F:oxidoreductase activity, acting on paired donors, with incorporation or reduction of molecular oxygen"/>
    <property type="evidence" value="ECO:0007669"/>
    <property type="project" value="InterPro"/>
</dbReference>
<comment type="similarity">
    <text evidence="1">Belongs to the cytochrome P450 family.</text>
</comment>
<keyword evidence="2" id="KW-0349">Heme</keyword>
<dbReference type="STRING" id="441119.SAMN04488047_108127"/>
<dbReference type="InterPro" id="IPR036396">
    <property type="entry name" value="Cyt_P450_sf"/>
</dbReference>
<dbReference type="PANTHER" id="PTHR24302:SF15">
    <property type="entry name" value="FATTY-ACID PEROXYGENASE"/>
    <property type="match status" value="1"/>
</dbReference>
<dbReference type="PANTHER" id="PTHR24302">
    <property type="entry name" value="CYTOCHROME P450 FAMILY 3"/>
    <property type="match status" value="1"/>
</dbReference>
<gene>
    <name evidence="6" type="ORF">SAMN04488047_108127</name>
</gene>
<evidence type="ECO:0000256" key="4">
    <source>
        <dbReference type="ARBA" id="ARBA00023002"/>
    </source>
</evidence>
<accession>A0A1I5REF1</accession>
<sequence>MSQMPTETAPDSTIPFRADPYRFISKRCAAHGSDAFEGRLLLEKTIFLHGPEAAELFYDQSRFRRADAFPSRIKKLMFGLGGVQGLDGAAHVHRKAMHLSIMTENNMDRLEPLLAARLRARVPVWREAGEVALHSELLQVAAEAAAEWAGVPPEADMNLRRRQMQAMFEHAGSVGPVYMRARLQRRRADAWAHDLIARTRAGEIAPRQGSALDVIAGWHDPEGQPLPADVAGVELLNVLRPTTAVGVFLVFVVHALATDGVHPRTDEEVRRFVLEIRRHYPFFPAVGARTTREFEWKGLPFPEGRLVLLDIWGTNRDPRTWSAPDDFRPERFAHRKPGPFEMIPQGGGDHPHNHRCSGEWITERMMAVTTRFFVEELEWDAPEQDLSLAYGELPARPRDDMRISLHPA</sequence>
<dbReference type="SUPFAM" id="SSF48264">
    <property type="entry name" value="Cytochrome P450"/>
    <property type="match status" value="1"/>
</dbReference>
<proteinExistence type="inferred from homology"/>
<dbReference type="EMBL" id="FOXA01000008">
    <property type="protein sequence ID" value="SFP56691.1"/>
    <property type="molecule type" value="Genomic_DNA"/>
</dbReference>
<dbReference type="AlphaFoldDB" id="A0A1I5REF1"/>
<keyword evidence="4" id="KW-0560">Oxidoreductase</keyword>
<dbReference type="InterPro" id="IPR050705">
    <property type="entry name" value="Cytochrome_P450_3A"/>
</dbReference>
<dbReference type="InterPro" id="IPR001128">
    <property type="entry name" value="Cyt_P450"/>
</dbReference>
<dbReference type="Pfam" id="PF00067">
    <property type="entry name" value="p450"/>
    <property type="match status" value="1"/>
</dbReference>
<evidence type="ECO:0000313" key="6">
    <source>
        <dbReference type="EMBL" id="SFP56691.1"/>
    </source>
</evidence>
<keyword evidence="7" id="KW-1185">Reference proteome</keyword>
<organism evidence="6 7">
    <name type="scientific">Tranquillimonas alkanivorans</name>
    <dbReference type="NCBI Taxonomy" id="441119"/>
    <lineage>
        <taxon>Bacteria</taxon>
        <taxon>Pseudomonadati</taxon>
        <taxon>Pseudomonadota</taxon>
        <taxon>Alphaproteobacteria</taxon>
        <taxon>Rhodobacterales</taxon>
        <taxon>Roseobacteraceae</taxon>
        <taxon>Tranquillimonas</taxon>
    </lineage>
</organism>
<evidence type="ECO:0000313" key="7">
    <source>
        <dbReference type="Proteomes" id="UP000199356"/>
    </source>
</evidence>
<dbReference type="RefSeq" id="WP_093421962.1">
    <property type="nucleotide sequence ID" value="NZ_FOXA01000008.1"/>
</dbReference>
<dbReference type="GO" id="GO:0005506">
    <property type="term" value="F:iron ion binding"/>
    <property type="evidence" value="ECO:0007669"/>
    <property type="project" value="InterPro"/>
</dbReference>
<protein>
    <submittedName>
        <fullName evidence="6">Fatty-acid peroxygenase</fullName>
    </submittedName>
</protein>
<dbReference type="Proteomes" id="UP000199356">
    <property type="component" value="Unassembled WGS sequence"/>
</dbReference>
<keyword evidence="5" id="KW-0408">Iron</keyword>